<organism evidence="2 3">
    <name type="scientific">Candidatus Nealsonbacteria bacterium CG23_combo_of_CG06-09_8_20_14_all_39_17</name>
    <dbReference type="NCBI Taxonomy" id="1974722"/>
    <lineage>
        <taxon>Bacteria</taxon>
        <taxon>Candidatus Nealsoniibacteriota</taxon>
    </lineage>
</organism>
<dbReference type="InterPro" id="IPR043519">
    <property type="entry name" value="NT_sf"/>
</dbReference>
<dbReference type="EMBL" id="PCRO01000024">
    <property type="protein sequence ID" value="PIP22828.1"/>
    <property type="molecule type" value="Genomic_DNA"/>
</dbReference>
<sequence>MVKRRISKKIINMVRCYGKRLSDEEKLPVDKVIIFGSQTKGKAHKWSDIDVCIISPKFKDFMKTMAFLFQKRKDNEVMGGLEPVGFSKKDFEEGSSLIQEIKKPELK</sequence>
<dbReference type="SUPFAM" id="SSF81301">
    <property type="entry name" value="Nucleotidyltransferase"/>
    <property type="match status" value="1"/>
</dbReference>
<feature type="domain" description="Polymerase nucleotidyl transferase" evidence="1">
    <location>
        <begin position="24"/>
        <end position="72"/>
    </location>
</feature>
<proteinExistence type="predicted"/>
<dbReference type="PANTHER" id="PTHR43449:SF1">
    <property type="entry name" value="POLYMERASE BETA NUCLEOTIDYLTRANSFERASE DOMAIN-CONTAINING PROTEIN"/>
    <property type="match status" value="1"/>
</dbReference>
<accession>A0A2G9YUB7</accession>
<name>A0A2G9YUB7_9BACT</name>
<dbReference type="CDD" id="cd05403">
    <property type="entry name" value="NT_KNTase_like"/>
    <property type="match status" value="1"/>
</dbReference>
<dbReference type="AlphaFoldDB" id="A0A2G9YUB7"/>
<dbReference type="PANTHER" id="PTHR43449">
    <property type="entry name" value="NUCLEOTIDYLTRANSFERASE"/>
    <property type="match status" value="1"/>
</dbReference>
<comment type="caution">
    <text evidence="2">The sequence shown here is derived from an EMBL/GenBank/DDBJ whole genome shotgun (WGS) entry which is preliminary data.</text>
</comment>
<protein>
    <recommendedName>
        <fullName evidence="1">Polymerase nucleotidyl transferase domain-containing protein</fullName>
    </recommendedName>
</protein>
<gene>
    <name evidence="2" type="ORF">COX37_01840</name>
</gene>
<dbReference type="Gene3D" id="3.30.460.10">
    <property type="entry name" value="Beta Polymerase, domain 2"/>
    <property type="match status" value="1"/>
</dbReference>
<evidence type="ECO:0000259" key="1">
    <source>
        <dbReference type="Pfam" id="PF01909"/>
    </source>
</evidence>
<dbReference type="GO" id="GO:0016779">
    <property type="term" value="F:nucleotidyltransferase activity"/>
    <property type="evidence" value="ECO:0007669"/>
    <property type="project" value="InterPro"/>
</dbReference>
<dbReference type="Proteomes" id="UP000229976">
    <property type="component" value="Unassembled WGS sequence"/>
</dbReference>
<dbReference type="InterPro" id="IPR002934">
    <property type="entry name" value="Polymerase_NTP_transf_dom"/>
</dbReference>
<evidence type="ECO:0000313" key="2">
    <source>
        <dbReference type="EMBL" id="PIP22828.1"/>
    </source>
</evidence>
<reference evidence="2 3" key="1">
    <citation type="submission" date="2017-09" db="EMBL/GenBank/DDBJ databases">
        <title>Depth-based differentiation of microbial function through sediment-hosted aquifers and enrichment of novel symbionts in the deep terrestrial subsurface.</title>
        <authorList>
            <person name="Probst A.J."/>
            <person name="Ladd B."/>
            <person name="Jarett J.K."/>
            <person name="Geller-Mcgrath D.E."/>
            <person name="Sieber C.M."/>
            <person name="Emerson J.B."/>
            <person name="Anantharaman K."/>
            <person name="Thomas B.C."/>
            <person name="Malmstrom R."/>
            <person name="Stieglmeier M."/>
            <person name="Klingl A."/>
            <person name="Woyke T."/>
            <person name="Ryan C.M."/>
            <person name="Banfield J.F."/>
        </authorList>
    </citation>
    <scope>NUCLEOTIDE SEQUENCE [LARGE SCALE GENOMIC DNA]</scope>
    <source>
        <strain evidence="2">CG23_combo_of_CG06-09_8_20_14_all_39_17</strain>
    </source>
</reference>
<dbReference type="Pfam" id="PF01909">
    <property type="entry name" value="NTP_transf_2"/>
    <property type="match status" value="1"/>
</dbReference>
<evidence type="ECO:0000313" key="3">
    <source>
        <dbReference type="Proteomes" id="UP000229976"/>
    </source>
</evidence>